<feature type="compositionally biased region" description="Low complexity" evidence="12">
    <location>
        <begin position="397"/>
        <end position="424"/>
    </location>
</feature>
<dbReference type="InterPro" id="IPR015310">
    <property type="entry name" value="AHSA1-like_N"/>
</dbReference>
<comment type="similarity">
    <text evidence="3">Belongs to the AHA1 family.</text>
</comment>
<feature type="compositionally biased region" description="Low complexity" evidence="12">
    <location>
        <begin position="1"/>
        <end position="15"/>
    </location>
</feature>
<comment type="subcellular location">
    <subcellularLocation>
        <location evidence="2">Cytoplasm</location>
    </subcellularLocation>
</comment>
<dbReference type="InterPro" id="IPR011990">
    <property type="entry name" value="TPR-like_helical_dom_sf"/>
</dbReference>
<feature type="region of interest" description="Disordered" evidence="12">
    <location>
        <begin position="511"/>
        <end position="538"/>
    </location>
</feature>
<keyword evidence="9" id="KW-0697">Rotamase</keyword>
<dbReference type="Pfam" id="PF09229">
    <property type="entry name" value="Aha1_N"/>
    <property type="match status" value="1"/>
</dbReference>
<evidence type="ECO:0000256" key="10">
    <source>
        <dbReference type="ARBA" id="ARBA00023235"/>
    </source>
</evidence>
<dbReference type="Gene3D" id="1.25.40.10">
    <property type="entry name" value="Tetratricopeptide repeat domain"/>
    <property type="match status" value="1"/>
</dbReference>
<dbReference type="SUPFAM" id="SSF103111">
    <property type="entry name" value="Activator of Hsp90 ATPase, Aha1"/>
    <property type="match status" value="1"/>
</dbReference>
<dbReference type="GO" id="GO:0003755">
    <property type="term" value="F:peptidyl-prolyl cis-trans isomerase activity"/>
    <property type="evidence" value="ECO:0007669"/>
    <property type="project" value="UniProtKB-EC"/>
</dbReference>
<feature type="compositionally biased region" description="Basic and acidic residues" evidence="12">
    <location>
        <begin position="280"/>
        <end position="324"/>
    </location>
</feature>
<dbReference type="SMART" id="SM00028">
    <property type="entry name" value="TPR"/>
    <property type="match status" value="3"/>
</dbReference>
<feature type="repeat" description="TPR" evidence="11">
    <location>
        <begin position="157"/>
        <end position="190"/>
    </location>
</feature>
<feature type="compositionally biased region" description="Basic and acidic residues" evidence="12">
    <location>
        <begin position="335"/>
        <end position="354"/>
    </location>
</feature>
<evidence type="ECO:0000256" key="12">
    <source>
        <dbReference type="SAM" id="MobiDB-lite"/>
    </source>
</evidence>
<dbReference type="SMART" id="SM01000">
    <property type="entry name" value="Aha1_N"/>
    <property type="match status" value="1"/>
</dbReference>
<evidence type="ECO:0000256" key="7">
    <source>
        <dbReference type="ARBA" id="ARBA00022737"/>
    </source>
</evidence>
<proteinExistence type="inferred from homology"/>
<dbReference type="EC" id="5.2.1.8" evidence="4"/>
<evidence type="ECO:0000313" key="14">
    <source>
        <dbReference type="EMBL" id="CAE2199469.1"/>
    </source>
</evidence>
<dbReference type="AlphaFoldDB" id="A0A7S4HHM3"/>
<accession>A0A7S4HHM3</accession>
<evidence type="ECO:0000256" key="11">
    <source>
        <dbReference type="PROSITE-ProRule" id="PRU00339"/>
    </source>
</evidence>
<reference evidence="14" key="1">
    <citation type="submission" date="2021-01" db="EMBL/GenBank/DDBJ databases">
        <authorList>
            <person name="Corre E."/>
            <person name="Pelletier E."/>
            <person name="Niang G."/>
            <person name="Scheremetjew M."/>
            <person name="Finn R."/>
            <person name="Kale V."/>
            <person name="Holt S."/>
            <person name="Cochrane G."/>
            <person name="Meng A."/>
            <person name="Brown T."/>
            <person name="Cohen L."/>
        </authorList>
    </citation>
    <scope>NUCLEOTIDE SEQUENCE</scope>
    <source>
        <strain evidence="14">Isolate 1302-5</strain>
    </source>
</reference>
<feature type="compositionally biased region" description="Polar residues" evidence="12">
    <location>
        <begin position="381"/>
        <end position="395"/>
    </location>
</feature>
<feature type="compositionally biased region" description="Low complexity" evidence="12">
    <location>
        <begin position="519"/>
        <end position="536"/>
    </location>
</feature>
<sequence length="606" mass="65442">MADAPEGAPASAGAEGSSGGADVEEGRGREDSSTSSGSDPLDRSDSSTSDDLLSDDDDDKSSPPTDDPTALLTSAMTLKEDGNAAFKSGELDKAARLYRKGASTLKPLNRGNSGDDQVKALLLTLHTNLSTVCFKQNKLRISRDVASKALEVDPNHVKALFRRAAARRKMGDDEEARADLRAALKVDPSNAAVKRELMSLKKGIEGKKKAEKERLRKAFGGKTGGSFLYEDKEAEERRKVGEKRKKKEEEERAKAKRKKEWEDECVRRMSFDEDPITFEDWEKDRKKKEEEEEKERKSRRKEEEDRRKAEQKAAREARRKEKGSDGNSSDEGDDDHGLTKSELEAMRGYKKTSDGRTTSYFNRELSTEQKAMIGDIAPQRLGSSSMVPSALSTSLPAGAADSSQQSSAPVPGAASPSGSTTASAWNRAGTWEEKDTSEWCTSCLRRHLSGAAVALPAEEGGGGGGSYSARVSEVKDLTGDASVALAGGRKRYIFDYHVSVKYEVVFHSAPAPPSGEGGAEAPAESSGEAAEATPAAPEEKVVASGTLKLPEINSGAAHEVEVDVPGTWKKAPRDGHVEAARECRERMVAAVREGVTNFVSEFNGQY</sequence>
<keyword evidence="7" id="KW-0677">Repeat</keyword>
<evidence type="ECO:0000256" key="2">
    <source>
        <dbReference type="ARBA" id="ARBA00004496"/>
    </source>
</evidence>
<evidence type="ECO:0000256" key="8">
    <source>
        <dbReference type="ARBA" id="ARBA00022803"/>
    </source>
</evidence>
<dbReference type="GO" id="GO:0001671">
    <property type="term" value="F:ATPase activator activity"/>
    <property type="evidence" value="ECO:0007669"/>
    <property type="project" value="InterPro"/>
</dbReference>
<dbReference type="GO" id="GO:0051087">
    <property type="term" value="F:protein-folding chaperone binding"/>
    <property type="evidence" value="ECO:0007669"/>
    <property type="project" value="InterPro"/>
</dbReference>
<name>A0A7S4HHM3_9STRA</name>
<evidence type="ECO:0000256" key="1">
    <source>
        <dbReference type="ARBA" id="ARBA00000971"/>
    </source>
</evidence>
<keyword evidence="6" id="KW-0597">Phosphoprotein</keyword>
<evidence type="ECO:0000256" key="5">
    <source>
        <dbReference type="ARBA" id="ARBA00022490"/>
    </source>
</evidence>
<dbReference type="InterPro" id="IPR036338">
    <property type="entry name" value="Aha1"/>
</dbReference>
<evidence type="ECO:0000256" key="6">
    <source>
        <dbReference type="ARBA" id="ARBA00022553"/>
    </source>
</evidence>
<dbReference type="InterPro" id="IPR019734">
    <property type="entry name" value="TPR_rpt"/>
</dbReference>
<protein>
    <recommendedName>
        <fullName evidence="4">peptidylprolyl isomerase</fullName>
        <ecNumber evidence="4">5.2.1.8</ecNumber>
    </recommendedName>
</protein>
<dbReference type="SUPFAM" id="SSF48452">
    <property type="entry name" value="TPR-like"/>
    <property type="match status" value="1"/>
</dbReference>
<organism evidence="14">
    <name type="scientific">Odontella aurita</name>
    <dbReference type="NCBI Taxonomy" id="265563"/>
    <lineage>
        <taxon>Eukaryota</taxon>
        <taxon>Sar</taxon>
        <taxon>Stramenopiles</taxon>
        <taxon>Ochrophyta</taxon>
        <taxon>Bacillariophyta</taxon>
        <taxon>Mediophyceae</taxon>
        <taxon>Biddulphiophycidae</taxon>
        <taxon>Eupodiscales</taxon>
        <taxon>Odontellaceae</taxon>
        <taxon>Odontella</taxon>
    </lineage>
</organism>
<feature type="compositionally biased region" description="Basic and acidic residues" evidence="12">
    <location>
        <begin position="247"/>
        <end position="271"/>
    </location>
</feature>
<dbReference type="GO" id="GO:0005737">
    <property type="term" value="C:cytoplasm"/>
    <property type="evidence" value="ECO:0007669"/>
    <property type="project" value="UniProtKB-SubCell"/>
</dbReference>
<keyword evidence="10" id="KW-0413">Isomerase</keyword>
<evidence type="ECO:0000256" key="9">
    <source>
        <dbReference type="ARBA" id="ARBA00023110"/>
    </source>
</evidence>
<evidence type="ECO:0000256" key="4">
    <source>
        <dbReference type="ARBA" id="ARBA00013194"/>
    </source>
</evidence>
<feature type="domain" description="Activator of Hsp90 ATPase AHSA1-like N-terminal" evidence="13">
    <location>
        <begin position="433"/>
        <end position="605"/>
    </location>
</feature>
<dbReference type="InterPro" id="IPR013105">
    <property type="entry name" value="TPR_2"/>
</dbReference>
<feature type="region of interest" description="Disordered" evidence="12">
    <location>
        <begin position="1"/>
        <end position="70"/>
    </location>
</feature>
<dbReference type="InterPro" id="IPR050754">
    <property type="entry name" value="FKBP4/5/8-like"/>
</dbReference>
<dbReference type="EMBL" id="HBKQ01000135">
    <property type="protein sequence ID" value="CAE2199469.1"/>
    <property type="molecule type" value="Transcribed_RNA"/>
</dbReference>
<evidence type="ECO:0000256" key="3">
    <source>
        <dbReference type="ARBA" id="ARBA00006817"/>
    </source>
</evidence>
<comment type="catalytic activity">
    <reaction evidence="1">
        <text>[protein]-peptidylproline (omega=180) = [protein]-peptidylproline (omega=0)</text>
        <dbReference type="Rhea" id="RHEA:16237"/>
        <dbReference type="Rhea" id="RHEA-COMP:10747"/>
        <dbReference type="Rhea" id="RHEA-COMP:10748"/>
        <dbReference type="ChEBI" id="CHEBI:83833"/>
        <dbReference type="ChEBI" id="CHEBI:83834"/>
        <dbReference type="EC" id="5.2.1.8"/>
    </reaction>
</comment>
<feature type="region of interest" description="Disordered" evidence="12">
    <location>
        <begin position="234"/>
        <end position="431"/>
    </location>
</feature>
<dbReference type="PANTHER" id="PTHR46512">
    <property type="entry name" value="PEPTIDYLPROLYL ISOMERASE"/>
    <property type="match status" value="1"/>
</dbReference>
<dbReference type="Pfam" id="PF07719">
    <property type="entry name" value="TPR_2"/>
    <property type="match status" value="1"/>
</dbReference>
<keyword evidence="5" id="KW-0963">Cytoplasm</keyword>
<dbReference type="Gene3D" id="3.15.10.20">
    <property type="entry name" value="Activator of Hsp90 ATPase Aha1, N-terminal domain"/>
    <property type="match status" value="1"/>
</dbReference>
<gene>
    <name evidence="14" type="ORF">OAUR00152_LOCUS96</name>
</gene>
<evidence type="ECO:0000259" key="13">
    <source>
        <dbReference type="SMART" id="SM01000"/>
    </source>
</evidence>
<dbReference type="PANTHER" id="PTHR46512:SF9">
    <property type="entry name" value="PEPTIDYLPROLYL ISOMERASE"/>
    <property type="match status" value="1"/>
</dbReference>
<dbReference type="PROSITE" id="PS50005">
    <property type="entry name" value="TPR"/>
    <property type="match status" value="1"/>
</dbReference>
<keyword evidence="8 11" id="KW-0802">TPR repeat</keyword>